<name>F2DPQ3_HORVV</name>
<feature type="region of interest" description="Disordered" evidence="1">
    <location>
        <begin position="1"/>
        <end position="49"/>
    </location>
</feature>
<organism evidence="2">
    <name type="scientific">Hordeum vulgare subsp. vulgare</name>
    <name type="common">Domesticated barley</name>
    <dbReference type="NCBI Taxonomy" id="112509"/>
    <lineage>
        <taxon>Eukaryota</taxon>
        <taxon>Viridiplantae</taxon>
        <taxon>Streptophyta</taxon>
        <taxon>Embryophyta</taxon>
        <taxon>Tracheophyta</taxon>
        <taxon>Spermatophyta</taxon>
        <taxon>Magnoliopsida</taxon>
        <taxon>Liliopsida</taxon>
        <taxon>Poales</taxon>
        <taxon>Poaceae</taxon>
        <taxon>BOP clade</taxon>
        <taxon>Pooideae</taxon>
        <taxon>Triticodae</taxon>
        <taxon>Triticeae</taxon>
        <taxon>Hordeinae</taxon>
        <taxon>Hordeum</taxon>
    </lineage>
</organism>
<protein>
    <submittedName>
        <fullName evidence="2">Predicted protein</fullName>
    </submittedName>
</protein>
<reference evidence="2" key="1">
    <citation type="journal article" date="2011" name="Plant Physiol.">
        <title>Comprehensive sequence analysis of 24,783 barley full-length cDNAs derived from 12 clone libraries.</title>
        <authorList>
            <person name="Matsumoto T."/>
            <person name="Tanaka T."/>
            <person name="Sakai H."/>
            <person name="Amano N."/>
            <person name="Kanamori H."/>
            <person name="Kurita K."/>
            <person name="Kikuta A."/>
            <person name="Kamiya K."/>
            <person name="Yamamoto M."/>
            <person name="Ikawa H."/>
            <person name="Fujii N."/>
            <person name="Hori K."/>
            <person name="Itoh T."/>
            <person name="Sato K."/>
        </authorList>
    </citation>
    <scope>NUCLEOTIDE SEQUENCE</scope>
    <source>
        <tissue evidence="2">Shoot and root</tissue>
    </source>
</reference>
<feature type="compositionally biased region" description="Acidic residues" evidence="1">
    <location>
        <begin position="20"/>
        <end position="29"/>
    </location>
</feature>
<sequence>MFIYMKKKRAEKSVSLLTEKEEEGEEEDPKEGLNDSTTKDGYRSSINAD</sequence>
<feature type="compositionally biased region" description="Basic residues" evidence="1">
    <location>
        <begin position="1"/>
        <end position="10"/>
    </location>
</feature>
<dbReference type="AlphaFoldDB" id="F2DPQ3"/>
<evidence type="ECO:0000313" key="2">
    <source>
        <dbReference type="EMBL" id="BAJ97074.1"/>
    </source>
</evidence>
<evidence type="ECO:0000256" key="1">
    <source>
        <dbReference type="SAM" id="MobiDB-lite"/>
    </source>
</evidence>
<feature type="compositionally biased region" description="Basic and acidic residues" evidence="1">
    <location>
        <begin position="30"/>
        <end position="42"/>
    </location>
</feature>
<dbReference type="EMBL" id="AK365871">
    <property type="protein sequence ID" value="BAJ97074.1"/>
    <property type="molecule type" value="mRNA"/>
</dbReference>
<proteinExistence type="evidence at transcript level"/>
<accession>F2DPQ3</accession>